<evidence type="ECO:0000256" key="2">
    <source>
        <dbReference type="ARBA" id="ARBA00022605"/>
    </source>
</evidence>
<evidence type="ECO:0000256" key="6">
    <source>
        <dbReference type="ARBA" id="ARBA00022777"/>
    </source>
</evidence>
<dbReference type="Gene3D" id="3.40.1160.10">
    <property type="entry name" value="Acetylglutamate kinase-like"/>
    <property type="match status" value="1"/>
</dbReference>
<evidence type="ECO:0000256" key="3">
    <source>
        <dbReference type="ARBA" id="ARBA00022650"/>
    </source>
</evidence>
<dbReference type="eggNOG" id="COG0263">
    <property type="taxonomic scope" value="Bacteria"/>
</dbReference>
<dbReference type="HOGENOM" id="CLU_025400_0_2_6"/>
<dbReference type="PANTHER" id="PTHR43654">
    <property type="entry name" value="GLUTAMATE 5-KINASE"/>
    <property type="match status" value="1"/>
</dbReference>
<dbReference type="Pfam" id="PF00696">
    <property type="entry name" value="AA_kinase"/>
    <property type="match status" value="1"/>
</dbReference>
<dbReference type="GO" id="GO:0008652">
    <property type="term" value="P:amino acid biosynthetic process"/>
    <property type="evidence" value="ECO:0007669"/>
    <property type="project" value="UniProtKB-KW"/>
</dbReference>
<evidence type="ECO:0000313" key="9">
    <source>
        <dbReference type="EMBL" id="AIA54100.1"/>
    </source>
</evidence>
<evidence type="ECO:0000256" key="5">
    <source>
        <dbReference type="ARBA" id="ARBA00022741"/>
    </source>
</evidence>
<name>A0A059ZQX7_ACICK</name>
<evidence type="ECO:0000256" key="1">
    <source>
        <dbReference type="ARBA" id="ARBA00022490"/>
    </source>
</evidence>
<proteinExistence type="predicted"/>
<feature type="domain" description="Aspartate/glutamate/uridylate kinase" evidence="8">
    <location>
        <begin position="9"/>
        <end position="222"/>
    </location>
</feature>
<dbReference type="InterPro" id="IPR005715">
    <property type="entry name" value="Glu_5kinase/COase_Synthase"/>
</dbReference>
<dbReference type="PRINTS" id="PR00474">
    <property type="entry name" value="GLU5KINASE"/>
</dbReference>
<keyword evidence="1" id="KW-0963">Cytoplasm</keyword>
<dbReference type="FunFam" id="3.40.1160.10:FF:000006">
    <property type="entry name" value="Glutamate 5-kinase"/>
    <property type="match status" value="1"/>
</dbReference>
<evidence type="ECO:0000256" key="4">
    <source>
        <dbReference type="ARBA" id="ARBA00022679"/>
    </source>
</evidence>
<dbReference type="AlphaFoldDB" id="A0A059ZQX7"/>
<dbReference type="EMBL" id="CP005986">
    <property type="protein sequence ID" value="AIA54100.1"/>
    <property type="molecule type" value="Genomic_DNA"/>
</dbReference>
<dbReference type="PIRSF" id="PIRSF000729">
    <property type="entry name" value="GK"/>
    <property type="match status" value="1"/>
</dbReference>
<dbReference type="GO" id="GO:0005524">
    <property type="term" value="F:ATP binding"/>
    <property type="evidence" value="ECO:0007669"/>
    <property type="project" value="UniProtKB-KW"/>
</dbReference>
<dbReference type="GO" id="GO:0005829">
    <property type="term" value="C:cytosol"/>
    <property type="evidence" value="ECO:0007669"/>
    <property type="project" value="TreeGrafter"/>
</dbReference>
<dbReference type="InterPro" id="IPR036393">
    <property type="entry name" value="AceGlu_kinase-like_sf"/>
</dbReference>
<keyword evidence="3" id="KW-0641">Proline biosynthesis</keyword>
<dbReference type="InterPro" id="IPR019797">
    <property type="entry name" value="Glutamate_5-kinase_CS"/>
</dbReference>
<evidence type="ECO:0000256" key="7">
    <source>
        <dbReference type="ARBA" id="ARBA00022840"/>
    </source>
</evidence>
<dbReference type="InterPro" id="IPR001048">
    <property type="entry name" value="Asp/Glu/Uridylate_kinase"/>
</dbReference>
<keyword evidence="4 9" id="KW-0808">Transferase</keyword>
<dbReference type="Proteomes" id="UP000005522">
    <property type="component" value="Chromosome"/>
</dbReference>
<keyword evidence="6 9" id="KW-0418">Kinase</keyword>
<dbReference type="NCBIfam" id="TIGR01027">
    <property type="entry name" value="proB"/>
    <property type="match status" value="1"/>
</dbReference>
<dbReference type="GO" id="GO:0004349">
    <property type="term" value="F:glutamate 5-kinase activity"/>
    <property type="evidence" value="ECO:0007669"/>
    <property type="project" value="UniProtKB-EC"/>
</dbReference>
<accession>A0A059ZQX7</accession>
<sequence>MLTRDDGQPDRVAIRGLVFQIAALREQGVEIVLVSSGSVSVGQGHLRERAGDPGTDAVVRRVAASLGQAALMRVFQESFEACETFCGQLLLTSADLSGRHAQRRLRRSLGTLLTMGAVPIVNENDATTHAGNGIGNNDLLAAHVARAWRADLLVLLTDQGGLYTADPRRDALARLVEVCHGNDPRILAMAGGDTGVHGTGGMATKIQAAILAGGRGIPTRIAAGRQSHVLLRIRRGERVGTWVLPPATWSLGQRLGLPALPQPAYQWA</sequence>
<dbReference type="PROSITE" id="PS00902">
    <property type="entry name" value="GLUTAMATE_5_KINASE"/>
    <property type="match status" value="1"/>
</dbReference>
<gene>
    <name evidence="9" type="ORF">Acaty_c0209</name>
</gene>
<dbReference type="EC" id="2.7.2.11" evidence="9"/>
<keyword evidence="5" id="KW-0547">Nucleotide-binding</keyword>
<keyword evidence="7" id="KW-0067">ATP-binding</keyword>
<dbReference type="KEGG" id="acz:Acaty_c0209"/>
<dbReference type="SUPFAM" id="SSF53633">
    <property type="entry name" value="Carbamate kinase-like"/>
    <property type="match status" value="1"/>
</dbReference>
<dbReference type="InterPro" id="IPR011529">
    <property type="entry name" value="Glu_5kinase"/>
</dbReference>
<evidence type="ECO:0000313" key="10">
    <source>
        <dbReference type="Proteomes" id="UP000005522"/>
    </source>
</evidence>
<keyword evidence="2" id="KW-0028">Amino-acid biosynthesis</keyword>
<protein>
    <submittedName>
        <fullName evidence="9">Glutamate 5-kinase / RNA-binding C-terminal domain PUA</fullName>
        <ecNumber evidence="9">2.7.2.11</ecNumber>
    </submittedName>
</protein>
<reference evidence="9 10" key="1">
    <citation type="journal article" date="2009" name="J. Bacteriol.">
        <title>Draft genome sequence of the extremely acidophilic bacterium Acidithiobacillus caldus ATCC 51756 reveals metabolic versatility in the genus Acidithiobacillus.</title>
        <authorList>
            <person name="Valdes J."/>
            <person name="Quatrini R."/>
            <person name="Hallberg K."/>
            <person name="Dopson M."/>
            <person name="Valenzuela P.D."/>
            <person name="Holmes D.S."/>
        </authorList>
    </citation>
    <scope>NUCLEOTIDE SEQUENCE [LARGE SCALE GENOMIC DNA]</scope>
    <source>
        <strain evidence="10">ATCC 51756 / DSM 8584 / KU</strain>
    </source>
</reference>
<dbReference type="InterPro" id="IPR001057">
    <property type="entry name" value="Glu/AcGlu_kinase"/>
</dbReference>
<evidence type="ECO:0000259" key="8">
    <source>
        <dbReference type="Pfam" id="PF00696"/>
    </source>
</evidence>
<dbReference type="PANTHER" id="PTHR43654:SF1">
    <property type="entry name" value="ISOPENTENYL PHOSPHATE KINASE"/>
    <property type="match status" value="1"/>
</dbReference>
<organism evidence="9 10">
    <name type="scientific">Acidithiobacillus caldus (strain ATCC 51756 / DSM 8584 / KU)</name>
    <dbReference type="NCBI Taxonomy" id="637389"/>
    <lineage>
        <taxon>Bacteria</taxon>
        <taxon>Pseudomonadati</taxon>
        <taxon>Pseudomonadota</taxon>
        <taxon>Acidithiobacillia</taxon>
        <taxon>Acidithiobacillales</taxon>
        <taxon>Acidithiobacillaceae</taxon>
        <taxon>Acidithiobacillus</taxon>
    </lineage>
</organism>